<sequence>MLPENTLSAIKKIKTNRENAFAFSINGLLTSADVENFYGLFVAASTNQETIDMIIIFNEYDGIDWGTLFNEDTSAIRAEAFKKLHRYAIVGGPAWLNLAIEFFRPFGIIQTKWFNINDIDKGWEYIDAQPVEDDISS</sequence>
<dbReference type="SUPFAM" id="SSF52091">
    <property type="entry name" value="SpoIIaa-like"/>
    <property type="match status" value="1"/>
</dbReference>
<dbReference type="Gene3D" id="3.40.50.10600">
    <property type="entry name" value="SpoIIaa-like domains"/>
    <property type="match status" value="1"/>
</dbReference>
<dbReference type="eggNOG" id="ENOG5033801">
    <property type="taxonomic scope" value="Bacteria"/>
</dbReference>
<dbReference type="Proteomes" id="UP000008952">
    <property type="component" value="Unassembled WGS sequence"/>
</dbReference>
<evidence type="ECO:0008006" key="3">
    <source>
        <dbReference type="Google" id="ProtNLM"/>
    </source>
</evidence>
<accession>J1JVQ1</accession>
<protein>
    <recommendedName>
        <fullName evidence="3">STAS/SEC14 domain-containing protein</fullName>
    </recommendedName>
</protein>
<keyword evidence="2" id="KW-1185">Reference proteome</keyword>
<dbReference type="OrthoDB" id="5457369at2"/>
<dbReference type="RefSeq" id="WP_008040090.1">
    <property type="nucleotide sequence ID" value="NZ_JH725147.1"/>
</dbReference>
<dbReference type="InterPro" id="IPR036513">
    <property type="entry name" value="STAS_dom_sf"/>
</dbReference>
<evidence type="ECO:0000313" key="2">
    <source>
        <dbReference type="Proteomes" id="UP000008952"/>
    </source>
</evidence>
<evidence type="ECO:0000313" key="1">
    <source>
        <dbReference type="EMBL" id="EJF89042.1"/>
    </source>
</evidence>
<name>J1JVQ1_9HYPH</name>
<reference evidence="1 2" key="1">
    <citation type="submission" date="2012-03" db="EMBL/GenBank/DDBJ databases">
        <title>The Genome Sequence of Bartonella tamiae Th239.</title>
        <authorList>
            <consortium name="The Broad Institute Genome Sequencing Platform"/>
            <consortium name="The Broad Institute Genome Sequencing Center for Infectious Disease"/>
            <person name="Feldgarden M."/>
            <person name="Kirby J."/>
            <person name="Kosoy M."/>
            <person name="Birtles R."/>
            <person name="Probert W.S."/>
            <person name="Chiaraviglio L."/>
            <person name="Young S.K."/>
            <person name="Zeng Q."/>
            <person name="Gargeya S."/>
            <person name="Fitzgerald M."/>
            <person name="Haas B."/>
            <person name="Abouelleil A."/>
            <person name="Alvarado L."/>
            <person name="Arachchi H.M."/>
            <person name="Berlin A."/>
            <person name="Chapman S.B."/>
            <person name="Gearin G."/>
            <person name="Goldberg J."/>
            <person name="Griggs A."/>
            <person name="Gujja S."/>
            <person name="Hansen M."/>
            <person name="Heiman D."/>
            <person name="Howarth C."/>
            <person name="Larimer J."/>
            <person name="Lui A."/>
            <person name="MacDonald P.J.P."/>
            <person name="McCowen C."/>
            <person name="Montmayeur A."/>
            <person name="Murphy C."/>
            <person name="Neiman D."/>
            <person name="Pearson M."/>
            <person name="Priest M."/>
            <person name="Roberts A."/>
            <person name="Saif S."/>
            <person name="Shea T."/>
            <person name="Sisk P."/>
            <person name="Stolte C."/>
            <person name="Sykes S."/>
            <person name="Wortman J."/>
            <person name="Nusbaum C."/>
            <person name="Birren B."/>
        </authorList>
    </citation>
    <scope>NUCLEOTIDE SEQUENCE [LARGE SCALE GENOMIC DNA]</scope>
    <source>
        <strain evidence="1 2">Th239</strain>
    </source>
</reference>
<dbReference type="InterPro" id="IPR038396">
    <property type="entry name" value="SpoIIAA-like_sf"/>
</dbReference>
<dbReference type="InterPro" id="IPR021866">
    <property type="entry name" value="SpoIIAA-like"/>
</dbReference>
<organism evidence="1 2">
    <name type="scientific">Bartonella tamiae Th239</name>
    <dbReference type="NCBI Taxonomy" id="1094558"/>
    <lineage>
        <taxon>Bacteria</taxon>
        <taxon>Pseudomonadati</taxon>
        <taxon>Pseudomonadota</taxon>
        <taxon>Alphaproteobacteria</taxon>
        <taxon>Hyphomicrobiales</taxon>
        <taxon>Bartonellaceae</taxon>
        <taxon>Bartonella</taxon>
    </lineage>
</organism>
<comment type="caution">
    <text evidence="1">The sequence shown here is derived from an EMBL/GenBank/DDBJ whole genome shotgun (WGS) entry which is preliminary data.</text>
</comment>
<dbReference type="Pfam" id="PF11964">
    <property type="entry name" value="SpoIIAA-like"/>
    <property type="match status" value="1"/>
</dbReference>
<dbReference type="HOGENOM" id="CLU_137390_3_1_5"/>
<gene>
    <name evidence="1" type="ORF">ME5_01593</name>
</gene>
<proteinExistence type="predicted"/>
<dbReference type="PATRIC" id="fig|1094558.3.peg.1704"/>
<dbReference type="AlphaFoldDB" id="J1JVQ1"/>
<dbReference type="EMBL" id="AIMB01000008">
    <property type="protein sequence ID" value="EJF89042.1"/>
    <property type="molecule type" value="Genomic_DNA"/>
</dbReference>